<organism evidence="2 3">
    <name type="scientific">Rhynchophorus ferrugineus</name>
    <name type="common">Red palm weevil</name>
    <name type="synonym">Curculio ferrugineus</name>
    <dbReference type="NCBI Taxonomy" id="354439"/>
    <lineage>
        <taxon>Eukaryota</taxon>
        <taxon>Metazoa</taxon>
        <taxon>Ecdysozoa</taxon>
        <taxon>Arthropoda</taxon>
        <taxon>Hexapoda</taxon>
        <taxon>Insecta</taxon>
        <taxon>Pterygota</taxon>
        <taxon>Neoptera</taxon>
        <taxon>Endopterygota</taxon>
        <taxon>Coleoptera</taxon>
        <taxon>Polyphaga</taxon>
        <taxon>Cucujiformia</taxon>
        <taxon>Curculionidae</taxon>
        <taxon>Dryophthorinae</taxon>
        <taxon>Rhynchophorus</taxon>
    </lineage>
</organism>
<keyword evidence="3" id="KW-1185">Reference proteome</keyword>
<name>A0A834M3G0_RHYFE</name>
<dbReference type="Proteomes" id="UP000625711">
    <property type="component" value="Unassembled WGS sequence"/>
</dbReference>
<evidence type="ECO:0000313" key="3">
    <source>
        <dbReference type="Proteomes" id="UP000625711"/>
    </source>
</evidence>
<proteinExistence type="predicted"/>
<evidence type="ECO:0000313" key="2">
    <source>
        <dbReference type="EMBL" id="KAF7270731.1"/>
    </source>
</evidence>
<reference evidence="2" key="1">
    <citation type="submission" date="2020-08" db="EMBL/GenBank/DDBJ databases">
        <title>Genome sequencing and assembly of the red palm weevil Rhynchophorus ferrugineus.</title>
        <authorList>
            <person name="Dias G.B."/>
            <person name="Bergman C.M."/>
            <person name="Manee M."/>
        </authorList>
    </citation>
    <scope>NUCLEOTIDE SEQUENCE</scope>
    <source>
        <strain evidence="2">AA-2017</strain>
        <tissue evidence="2">Whole larva</tissue>
    </source>
</reference>
<sequence length="100" mass="10601">MADICRLRPNANDLVFTSCFNRCQRRKQDSPASATSLGPLTCHRPSPATCITPNNPGKSTRTASPSCREDVSGADVRRAGVAGDSGGVRFALELSKGSMF</sequence>
<protein>
    <submittedName>
        <fullName evidence="2">Uncharacterized protein</fullName>
    </submittedName>
</protein>
<feature type="compositionally biased region" description="Polar residues" evidence="1">
    <location>
        <begin position="49"/>
        <end position="65"/>
    </location>
</feature>
<comment type="caution">
    <text evidence="2">The sequence shown here is derived from an EMBL/GenBank/DDBJ whole genome shotgun (WGS) entry which is preliminary data.</text>
</comment>
<feature type="region of interest" description="Disordered" evidence="1">
    <location>
        <begin position="49"/>
        <end position="73"/>
    </location>
</feature>
<dbReference type="EMBL" id="JAACXV010014065">
    <property type="protein sequence ID" value="KAF7270731.1"/>
    <property type="molecule type" value="Genomic_DNA"/>
</dbReference>
<dbReference type="AlphaFoldDB" id="A0A834M3G0"/>
<accession>A0A834M3G0</accession>
<evidence type="ECO:0000256" key="1">
    <source>
        <dbReference type="SAM" id="MobiDB-lite"/>
    </source>
</evidence>
<gene>
    <name evidence="2" type="ORF">GWI33_016313</name>
</gene>